<keyword evidence="3" id="KW-0285">Flavoprotein</keyword>
<dbReference type="RefSeq" id="WP_202689440.1">
    <property type="nucleotide sequence ID" value="NZ_JAESVN010000006.1"/>
</dbReference>
<dbReference type="SUPFAM" id="SSF51905">
    <property type="entry name" value="FAD/NAD(P)-binding domain"/>
    <property type="match status" value="1"/>
</dbReference>
<dbReference type="InterPro" id="IPR036188">
    <property type="entry name" value="FAD/NAD-bd_sf"/>
</dbReference>
<evidence type="ECO:0000256" key="3">
    <source>
        <dbReference type="ARBA" id="ARBA00022630"/>
    </source>
</evidence>
<dbReference type="InterPro" id="IPR017741">
    <property type="entry name" value="FAD-dependent_OxRdtase_HpnW"/>
</dbReference>
<dbReference type="GO" id="GO:0005737">
    <property type="term" value="C:cytoplasm"/>
    <property type="evidence" value="ECO:0007669"/>
    <property type="project" value="TreeGrafter"/>
</dbReference>
<keyword evidence="4" id="KW-0560">Oxidoreductase</keyword>
<dbReference type="GO" id="GO:0016491">
    <property type="term" value="F:oxidoreductase activity"/>
    <property type="evidence" value="ECO:0007669"/>
    <property type="project" value="UniProtKB-KW"/>
</dbReference>
<evidence type="ECO:0000313" key="7">
    <source>
        <dbReference type="Proteomes" id="UP000648908"/>
    </source>
</evidence>
<dbReference type="Pfam" id="PF01266">
    <property type="entry name" value="DAO"/>
    <property type="match status" value="1"/>
</dbReference>
<organism evidence="6 7">
    <name type="scientific">Szabonella alba</name>
    <dbReference type="NCBI Taxonomy" id="2804194"/>
    <lineage>
        <taxon>Bacteria</taxon>
        <taxon>Pseudomonadati</taxon>
        <taxon>Pseudomonadota</taxon>
        <taxon>Alphaproteobacteria</taxon>
        <taxon>Rhodobacterales</taxon>
        <taxon>Paracoccaceae</taxon>
        <taxon>Szabonella</taxon>
    </lineage>
</organism>
<comment type="cofactor">
    <cofactor evidence="1">
        <name>FAD</name>
        <dbReference type="ChEBI" id="CHEBI:57692"/>
    </cofactor>
</comment>
<name>A0A8K0VAQ2_9RHOB</name>
<comment type="caution">
    <text evidence="6">The sequence shown here is derived from an EMBL/GenBank/DDBJ whole genome shotgun (WGS) entry which is preliminary data.</text>
</comment>
<dbReference type="AlphaFoldDB" id="A0A8K0VAQ2"/>
<dbReference type="InterPro" id="IPR006076">
    <property type="entry name" value="FAD-dep_OxRdtase"/>
</dbReference>
<evidence type="ECO:0000256" key="4">
    <source>
        <dbReference type="ARBA" id="ARBA00023002"/>
    </source>
</evidence>
<comment type="similarity">
    <text evidence="2">Belongs to the DadA oxidoreductase family.</text>
</comment>
<evidence type="ECO:0000256" key="2">
    <source>
        <dbReference type="ARBA" id="ARBA00009410"/>
    </source>
</evidence>
<dbReference type="EMBL" id="JAESVN010000006">
    <property type="protein sequence ID" value="MBL4918458.1"/>
    <property type="molecule type" value="Genomic_DNA"/>
</dbReference>
<dbReference type="Proteomes" id="UP000648908">
    <property type="component" value="Unassembled WGS sequence"/>
</dbReference>
<gene>
    <name evidence="6" type="ORF">JL811_14620</name>
</gene>
<protein>
    <submittedName>
        <fullName evidence="6">TIGR03364 family FAD-dependent oxidoreductase</fullName>
    </submittedName>
</protein>
<evidence type="ECO:0000256" key="1">
    <source>
        <dbReference type="ARBA" id="ARBA00001974"/>
    </source>
</evidence>
<keyword evidence="7" id="KW-1185">Reference proteome</keyword>
<dbReference type="Gene3D" id="3.50.50.60">
    <property type="entry name" value="FAD/NAD(P)-binding domain"/>
    <property type="match status" value="1"/>
</dbReference>
<dbReference type="PANTHER" id="PTHR13847:SF286">
    <property type="entry name" value="D-AMINO ACID DEHYDROGENASE"/>
    <property type="match status" value="1"/>
</dbReference>
<accession>A0A8K0VAQ2</accession>
<evidence type="ECO:0000313" key="6">
    <source>
        <dbReference type="EMBL" id="MBL4918458.1"/>
    </source>
</evidence>
<dbReference type="NCBIfam" id="TIGR03364">
    <property type="entry name" value="HpnW_proposed"/>
    <property type="match status" value="1"/>
</dbReference>
<dbReference type="Gene3D" id="3.30.9.10">
    <property type="entry name" value="D-Amino Acid Oxidase, subunit A, domain 2"/>
    <property type="match status" value="1"/>
</dbReference>
<dbReference type="PANTHER" id="PTHR13847">
    <property type="entry name" value="SARCOSINE DEHYDROGENASE-RELATED"/>
    <property type="match status" value="1"/>
</dbReference>
<reference evidence="6" key="1">
    <citation type="submission" date="2021-01" db="EMBL/GenBank/DDBJ databases">
        <title>Tabrizicola alba sp. nov. a motile alkaliphilic bacterium isolated from a soda lake.</title>
        <authorList>
            <person name="Szuroczki S."/>
            <person name="Abbaszade G."/>
            <person name="Schumann P."/>
            <person name="Toth E."/>
        </authorList>
    </citation>
    <scope>NUCLEOTIDE SEQUENCE</scope>
    <source>
        <strain evidence="6">DMG-N-6</strain>
    </source>
</reference>
<sequence>MYDLAIVGAGILGLAHALAAARRGLRVVVLDRDAQANGASIRNFGFVVVTGQAPGQDLARARQSRDIWLEVAAAAGIAVEHRGMILAARRPEAMALLEAFCRDGEAADCRLLNRAELADLQPEIDAGGMAGGFYSPHEIRVESRLAIPALTRWLAQEMGVEFRFGTSVTGIAPPVLETGAGPLRAARIVICPGDDLTGLYPDLIAARQVTRCKLQMLRLADPGFRLRAGVMTDLSLLRYGGFAALPEAAALRARLQTEQPGHLADGVHMIAVQGADGSLVLGDSHHYGATPDPFGSDAVDALILSEFAAVFGPRPVRVTARWTGSYSSAAASAFRDAPDADTRLVMVTSGTGASTGFAIGEETVAELFD</sequence>
<proteinExistence type="inferred from homology"/>
<evidence type="ECO:0000259" key="5">
    <source>
        <dbReference type="Pfam" id="PF01266"/>
    </source>
</evidence>
<feature type="domain" description="FAD dependent oxidoreductase" evidence="5">
    <location>
        <begin position="3"/>
        <end position="364"/>
    </location>
</feature>